<reference evidence="1" key="1">
    <citation type="submission" date="2016-10" db="EMBL/GenBank/DDBJ databases">
        <authorList>
            <person name="Benchimol M."/>
            <person name="Almeida L.G."/>
            <person name="Vasconcelos A.T."/>
            <person name="Perreira-Neves A."/>
            <person name="Rosa I.A."/>
            <person name="Tasca T."/>
            <person name="Bogo M.R."/>
            <person name="de Souza W."/>
        </authorList>
    </citation>
    <scope>NUCLEOTIDE SEQUENCE [LARGE SCALE GENOMIC DNA]</scope>
    <source>
        <strain evidence="1">K</strain>
    </source>
</reference>
<comment type="caution">
    <text evidence="1">The sequence shown here is derived from an EMBL/GenBank/DDBJ whole genome shotgun (WGS) entry which is preliminary data.</text>
</comment>
<gene>
    <name evidence="1" type="ORF">TRFO_43071</name>
</gene>
<evidence type="ECO:0000313" key="2">
    <source>
        <dbReference type="Proteomes" id="UP000179807"/>
    </source>
</evidence>
<organism evidence="1 2">
    <name type="scientific">Tritrichomonas foetus</name>
    <dbReference type="NCBI Taxonomy" id="1144522"/>
    <lineage>
        <taxon>Eukaryota</taxon>
        <taxon>Metamonada</taxon>
        <taxon>Parabasalia</taxon>
        <taxon>Tritrichomonadida</taxon>
        <taxon>Tritrichomonadidae</taxon>
        <taxon>Tritrichomonas</taxon>
    </lineage>
</organism>
<proteinExistence type="predicted"/>
<evidence type="ECO:0000313" key="1">
    <source>
        <dbReference type="EMBL" id="OHT14394.1"/>
    </source>
</evidence>
<sequence>MWEYNHYAPKVESKVIRALTPQQVKAFRDVFKFSRHDVHHMKGELNSWLKAFPQFFSMDAKAIYDMMAIKRGSFTYINEHPLFGGDMTDEWNDWVEPS</sequence>
<dbReference type="RefSeq" id="XP_068367530.1">
    <property type="nucleotide sequence ID" value="XM_068514610.1"/>
</dbReference>
<keyword evidence="2" id="KW-1185">Reference proteome</keyword>
<dbReference type="EMBL" id="MLAK01000379">
    <property type="protein sequence ID" value="OHT14394.1"/>
    <property type="molecule type" value="Genomic_DNA"/>
</dbReference>
<dbReference type="AlphaFoldDB" id="A0A1J4KTD8"/>
<dbReference type="VEuPathDB" id="TrichDB:TRFO_43071"/>
<name>A0A1J4KTD8_9EUKA</name>
<dbReference type="GeneID" id="94849314"/>
<protein>
    <submittedName>
        <fullName evidence="1">Uncharacterized protein</fullName>
    </submittedName>
</protein>
<accession>A0A1J4KTD8</accession>
<dbReference type="Proteomes" id="UP000179807">
    <property type="component" value="Unassembled WGS sequence"/>
</dbReference>